<keyword evidence="2" id="KW-1133">Transmembrane helix</keyword>
<feature type="region of interest" description="Disordered" evidence="1">
    <location>
        <begin position="418"/>
        <end position="445"/>
    </location>
</feature>
<dbReference type="EMBL" id="JBHFQA010000014">
    <property type="protein sequence ID" value="KAL2087667.1"/>
    <property type="molecule type" value="Genomic_DNA"/>
</dbReference>
<proteinExistence type="predicted"/>
<accession>A0ABD1JKM9</accession>
<keyword evidence="4" id="KW-1185">Reference proteome</keyword>
<name>A0ABD1JKM9_9TELE</name>
<protein>
    <submittedName>
        <fullName evidence="3">Uncharacterized protein</fullName>
    </submittedName>
</protein>
<feature type="transmembrane region" description="Helical" evidence="2">
    <location>
        <begin position="46"/>
        <end position="69"/>
    </location>
</feature>
<evidence type="ECO:0000256" key="2">
    <source>
        <dbReference type="SAM" id="Phobius"/>
    </source>
</evidence>
<evidence type="ECO:0000256" key="1">
    <source>
        <dbReference type="SAM" id="MobiDB-lite"/>
    </source>
</evidence>
<keyword evidence="2" id="KW-0812">Transmembrane</keyword>
<dbReference type="Proteomes" id="UP001591681">
    <property type="component" value="Unassembled WGS sequence"/>
</dbReference>
<evidence type="ECO:0000313" key="4">
    <source>
        <dbReference type="Proteomes" id="UP001591681"/>
    </source>
</evidence>
<comment type="caution">
    <text evidence="3">The sequence shown here is derived from an EMBL/GenBank/DDBJ whole genome shotgun (WGS) entry which is preliminary data.</text>
</comment>
<sequence>MFGWVLAVLNWLIEAMFNLNVFAFVHSEPQPPSGMDTVLKFLENHMGTLVLLIIYIIVHIGTNYLSVFLQVKATSEILVPTTILLDLFNKWAECSSMDNKECILRLSLTHLSQVEYLLEDSSDNVCFGSCHKQPISCRRSKEDGYLSVTASQNSCELNVSLQAQLSLDLLPCSKPVGDMEQKATSTFSKTNQEHVYRPDTLSLPDCERCIKNKVAHKRWKLAYVIIQTVRMLLPARLKTSTPASPQAKNKIARTATSLPCFLTSPQSKLVCSNPKPITMFSKVTRPPFITAMVQQKLEAHVRRKTCQRLWGFPNLVIKYVGDHVLQLACGDGKPMQNAAGKQRALKAQTGLCLKRKTEVMEKLQSLSKPPRKEEVTVLSRTKQSAEHPMVLRASSPSVVVDGVLKEVESTKKRLEMLRKNFLEGPTGQNSSSGASDIPHGAPDHQ</sequence>
<keyword evidence="2" id="KW-0472">Membrane</keyword>
<reference evidence="3 4" key="1">
    <citation type="submission" date="2024-09" db="EMBL/GenBank/DDBJ databases">
        <title>A chromosome-level genome assembly of Gray's grenadier anchovy, Coilia grayii.</title>
        <authorList>
            <person name="Fu Z."/>
        </authorList>
    </citation>
    <scope>NUCLEOTIDE SEQUENCE [LARGE SCALE GENOMIC DNA]</scope>
    <source>
        <strain evidence="3">G4</strain>
        <tissue evidence="3">Muscle</tissue>
    </source>
</reference>
<feature type="transmembrane region" description="Helical" evidence="2">
    <location>
        <begin position="6"/>
        <end position="25"/>
    </location>
</feature>
<dbReference type="AlphaFoldDB" id="A0ABD1JKM9"/>
<organism evidence="3 4">
    <name type="scientific">Coilia grayii</name>
    <name type="common">Gray's grenadier anchovy</name>
    <dbReference type="NCBI Taxonomy" id="363190"/>
    <lineage>
        <taxon>Eukaryota</taxon>
        <taxon>Metazoa</taxon>
        <taxon>Chordata</taxon>
        <taxon>Craniata</taxon>
        <taxon>Vertebrata</taxon>
        <taxon>Euteleostomi</taxon>
        <taxon>Actinopterygii</taxon>
        <taxon>Neopterygii</taxon>
        <taxon>Teleostei</taxon>
        <taxon>Clupei</taxon>
        <taxon>Clupeiformes</taxon>
        <taxon>Clupeoidei</taxon>
        <taxon>Engraulidae</taxon>
        <taxon>Coilinae</taxon>
        <taxon>Coilia</taxon>
    </lineage>
</organism>
<evidence type="ECO:0000313" key="3">
    <source>
        <dbReference type="EMBL" id="KAL2087667.1"/>
    </source>
</evidence>
<gene>
    <name evidence="3" type="ORF">ACEWY4_016495</name>
</gene>